<dbReference type="FunCoup" id="A0A6J0C2J7">
    <property type="interactions" value="7"/>
</dbReference>
<dbReference type="InterPro" id="IPR020479">
    <property type="entry name" value="HD_metazoa"/>
</dbReference>
<dbReference type="CDD" id="cd00086">
    <property type="entry name" value="homeodomain"/>
    <property type="match status" value="1"/>
</dbReference>
<keyword evidence="4 5" id="KW-0539">Nucleus</keyword>
<evidence type="ECO:0000256" key="5">
    <source>
        <dbReference type="PROSITE-ProRule" id="PRU00108"/>
    </source>
</evidence>
<dbReference type="PANTHER" id="PTHR24340">
    <property type="entry name" value="HOMEOBOX PROTEIN NKX"/>
    <property type="match status" value="1"/>
</dbReference>
<evidence type="ECO:0000259" key="8">
    <source>
        <dbReference type="PROSITE" id="PS50071"/>
    </source>
</evidence>
<proteinExistence type="predicted"/>
<evidence type="ECO:0000256" key="4">
    <source>
        <dbReference type="ARBA" id="ARBA00023242"/>
    </source>
</evidence>
<comment type="subcellular location">
    <subcellularLocation>
        <location evidence="1 5 6">Nucleus</location>
    </subcellularLocation>
</comment>
<keyword evidence="9" id="KW-1185">Reference proteome</keyword>
<dbReference type="SUPFAM" id="SSF46689">
    <property type="entry name" value="Homeodomain-like"/>
    <property type="match status" value="1"/>
</dbReference>
<feature type="DNA-binding region" description="Homeobox" evidence="5">
    <location>
        <begin position="186"/>
        <end position="245"/>
    </location>
</feature>
<keyword evidence="2 5" id="KW-0238">DNA-binding</keyword>
<evidence type="ECO:0000256" key="1">
    <source>
        <dbReference type="ARBA" id="ARBA00004123"/>
    </source>
</evidence>
<dbReference type="PROSITE" id="PS00027">
    <property type="entry name" value="HOMEOBOX_1"/>
    <property type="match status" value="1"/>
</dbReference>
<dbReference type="PROSITE" id="PS50071">
    <property type="entry name" value="HOMEOBOX_2"/>
    <property type="match status" value="1"/>
</dbReference>
<dbReference type="Pfam" id="PF00046">
    <property type="entry name" value="Homeodomain"/>
    <property type="match status" value="1"/>
</dbReference>
<evidence type="ECO:0000256" key="2">
    <source>
        <dbReference type="ARBA" id="ARBA00023125"/>
    </source>
</evidence>
<organism evidence="10">
    <name type="scientific">Neodiprion lecontei</name>
    <name type="common">Redheaded pine sawfly</name>
    <dbReference type="NCBI Taxonomy" id="441921"/>
    <lineage>
        <taxon>Eukaryota</taxon>
        <taxon>Metazoa</taxon>
        <taxon>Ecdysozoa</taxon>
        <taxon>Arthropoda</taxon>
        <taxon>Hexapoda</taxon>
        <taxon>Insecta</taxon>
        <taxon>Pterygota</taxon>
        <taxon>Neoptera</taxon>
        <taxon>Endopterygota</taxon>
        <taxon>Hymenoptera</taxon>
        <taxon>Tenthredinoidea</taxon>
        <taxon>Diprionidae</taxon>
        <taxon>Diprioninae</taxon>
        <taxon>Neodiprion</taxon>
    </lineage>
</organism>
<dbReference type="RefSeq" id="XP_015520767.2">
    <property type="nucleotide sequence ID" value="XM_015665281.2"/>
</dbReference>
<evidence type="ECO:0000256" key="3">
    <source>
        <dbReference type="ARBA" id="ARBA00023155"/>
    </source>
</evidence>
<evidence type="ECO:0000256" key="6">
    <source>
        <dbReference type="RuleBase" id="RU000682"/>
    </source>
</evidence>
<dbReference type="GeneID" id="107224994"/>
<protein>
    <submittedName>
        <fullName evidence="10">Homeobox protein bagpipe-like</fullName>
    </submittedName>
</protein>
<accession>A0A6J0C2J7</accession>
<dbReference type="Proteomes" id="UP000829291">
    <property type="component" value="Chromosome 1"/>
</dbReference>
<name>A0A6J0C2J7_NEOLC</name>
<dbReference type="Gene3D" id="1.10.10.60">
    <property type="entry name" value="Homeodomain-like"/>
    <property type="match status" value="1"/>
</dbReference>
<dbReference type="OrthoDB" id="6159439at2759"/>
<dbReference type="GO" id="GO:0000978">
    <property type="term" value="F:RNA polymerase II cis-regulatory region sequence-specific DNA binding"/>
    <property type="evidence" value="ECO:0007669"/>
    <property type="project" value="TreeGrafter"/>
</dbReference>
<dbReference type="GO" id="GO:0000981">
    <property type="term" value="F:DNA-binding transcription factor activity, RNA polymerase II-specific"/>
    <property type="evidence" value="ECO:0007669"/>
    <property type="project" value="InterPro"/>
</dbReference>
<dbReference type="PRINTS" id="PR00024">
    <property type="entry name" value="HOMEOBOX"/>
</dbReference>
<dbReference type="InParanoid" id="A0A6J0C2J7"/>
<dbReference type="GO" id="GO:0005634">
    <property type="term" value="C:nucleus"/>
    <property type="evidence" value="ECO:0007669"/>
    <property type="project" value="UniProtKB-SubCell"/>
</dbReference>
<evidence type="ECO:0000256" key="7">
    <source>
        <dbReference type="SAM" id="MobiDB-lite"/>
    </source>
</evidence>
<dbReference type="InterPro" id="IPR001356">
    <property type="entry name" value="HD"/>
</dbReference>
<dbReference type="GO" id="GO:0030154">
    <property type="term" value="P:cell differentiation"/>
    <property type="evidence" value="ECO:0007669"/>
    <property type="project" value="TreeGrafter"/>
</dbReference>
<feature type="domain" description="Homeobox" evidence="8">
    <location>
        <begin position="184"/>
        <end position="244"/>
    </location>
</feature>
<gene>
    <name evidence="10" type="primary">LOC107224994</name>
</gene>
<dbReference type="InterPro" id="IPR009057">
    <property type="entry name" value="Homeodomain-like_sf"/>
</dbReference>
<keyword evidence="3 5" id="KW-0371">Homeobox</keyword>
<evidence type="ECO:0000313" key="10">
    <source>
        <dbReference type="RefSeq" id="XP_015520767.2"/>
    </source>
</evidence>
<reference evidence="10" key="1">
    <citation type="submission" date="2025-08" db="UniProtKB">
        <authorList>
            <consortium name="RefSeq"/>
        </authorList>
    </citation>
    <scope>IDENTIFICATION</scope>
    <source>
        <tissue evidence="10">Thorax and Abdomen</tissue>
    </source>
</reference>
<evidence type="ECO:0000313" key="9">
    <source>
        <dbReference type="Proteomes" id="UP000829291"/>
    </source>
</evidence>
<feature type="region of interest" description="Disordered" evidence="7">
    <location>
        <begin position="325"/>
        <end position="348"/>
    </location>
</feature>
<feature type="compositionally biased region" description="Basic and acidic residues" evidence="7">
    <location>
        <begin position="39"/>
        <end position="54"/>
    </location>
</feature>
<dbReference type="PANTHER" id="PTHR24340:SF73">
    <property type="entry name" value="HOMEOBOX PROTEIN BAGPIPE-RELATED"/>
    <property type="match status" value="1"/>
</dbReference>
<dbReference type="KEGG" id="nlo:107224994"/>
<feature type="region of interest" description="Disordered" evidence="7">
    <location>
        <begin position="1"/>
        <end position="55"/>
    </location>
</feature>
<dbReference type="InterPro" id="IPR017970">
    <property type="entry name" value="Homeobox_CS"/>
</dbReference>
<feature type="compositionally biased region" description="Polar residues" evidence="7">
    <location>
        <begin position="10"/>
        <end position="24"/>
    </location>
</feature>
<dbReference type="AlphaFoldDB" id="A0A6J0C2J7"/>
<feature type="compositionally biased region" description="Basic and acidic residues" evidence="7">
    <location>
        <begin position="334"/>
        <end position="348"/>
    </location>
</feature>
<sequence>MMDDPKKIEASNSPKGSQGSQPTPFSIADILSREISSQEPERRQDASEEVEKLTHPLQGKLLVEYARTTSSHPLTEAEAHLQGTRFPRFPSPELSMARELDILRRNLAQANLTGFGNLQHLGQGSFKHLETLGTIAAYQQSATEARDSAQRQQDEALDMSKSKLFDDVEEDIYDSQSHGQTLQGRKKRSRAAFSHAQVYELERRFAAQKYLSGPERADLARGLKLTETQVKIWFQNRRYKTKRRQQQELGALVNSGSARRVAVRVLVHPDEHLRGVPLPGPGQIPGQHPGAQIHPVNKALSGFPYYCLPYHPLLCPPLHSAQIQSQTSIQDMNQRQREMQLSKNDDEK</sequence>
<dbReference type="InterPro" id="IPR050394">
    <property type="entry name" value="Homeobox_NK-like"/>
</dbReference>
<dbReference type="SMART" id="SM00389">
    <property type="entry name" value="HOX"/>
    <property type="match status" value="1"/>
</dbReference>